<keyword evidence="2" id="KW-0067">ATP-binding</keyword>
<dbReference type="AlphaFoldDB" id="A0A370DSQ1"/>
<dbReference type="CDD" id="cd01673">
    <property type="entry name" value="dNK"/>
    <property type="match status" value="1"/>
</dbReference>
<protein>
    <submittedName>
        <fullName evidence="4">Deoxynucleoside kinase</fullName>
    </submittedName>
</protein>
<evidence type="ECO:0000313" key="4">
    <source>
        <dbReference type="EMBL" id="RDH88194.1"/>
    </source>
</evidence>
<evidence type="ECO:0000256" key="2">
    <source>
        <dbReference type="PIRSR" id="PIRSR000705-3"/>
    </source>
</evidence>
<feature type="binding site" evidence="2">
    <location>
        <begin position="146"/>
        <end position="150"/>
    </location>
    <ligand>
        <name>ATP</name>
        <dbReference type="ChEBI" id="CHEBI:30616"/>
    </ligand>
</feature>
<evidence type="ECO:0000256" key="1">
    <source>
        <dbReference type="PIRSR" id="PIRSR000705-1"/>
    </source>
</evidence>
<dbReference type="PANTHER" id="PTHR10513:SF46">
    <property type="entry name" value="DEOXYGUANOSINE KINASE"/>
    <property type="match status" value="1"/>
</dbReference>
<reference evidence="4 5" key="1">
    <citation type="journal article" date="2018" name="ISME J.">
        <title>Endosymbiont genomes yield clues of tubeworm success.</title>
        <authorList>
            <person name="Li Y."/>
            <person name="Liles M.R."/>
            <person name="Halanych K.M."/>
        </authorList>
    </citation>
    <scope>NUCLEOTIDE SEQUENCE [LARGE SCALE GENOMIC DNA]</scope>
    <source>
        <strain evidence="4">A1462</strain>
    </source>
</reference>
<proteinExistence type="predicted"/>
<keyword evidence="4" id="KW-0808">Transferase</keyword>
<dbReference type="GO" id="GO:0005737">
    <property type="term" value="C:cytoplasm"/>
    <property type="evidence" value="ECO:0007669"/>
    <property type="project" value="TreeGrafter"/>
</dbReference>
<dbReference type="InterPro" id="IPR031314">
    <property type="entry name" value="DNK_dom"/>
</dbReference>
<keyword evidence="2" id="KW-0547">Nucleotide-binding</keyword>
<gene>
    <name evidence="4" type="ORF">DIZ78_02085</name>
</gene>
<keyword evidence="5" id="KW-1185">Reference proteome</keyword>
<dbReference type="InterPro" id="IPR050566">
    <property type="entry name" value="Deoxyribonucleoside_kinase"/>
</dbReference>
<dbReference type="GO" id="GO:0019136">
    <property type="term" value="F:deoxynucleoside kinase activity"/>
    <property type="evidence" value="ECO:0007669"/>
    <property type="project" value="InterPro"/>
</dbReference>
<dbReference type="GO" id="GO:0005524">
    <property type="term" value="F:ATP binding"/>
    <property type="evidence" value="ECO:0007669"/>
    <property type="project" value="UniProtKB-KW"/>
</dbReference>
<dbReference type="InterPro" id="IPR002624">
    <property type="entry name" value="DCK/DGK"/>
</dbReference>
<dbReference type="Gene3D" id="3.40.50.300">
    <property type="entry name" value="P-loop containing nucleotide triphosphate hydrolases"/>
    <property type="match status" value="1"/>
</dbReference>
<feature type="active site" description="Proton acceptor" evidence="1">
    <location>
        <position position="94"/>
    </location>
</feature>
<comment type="caution">
    <text evidence="4">The sequence shown here is derived from an EMBL/GenBank/DDBJ whole genome shotgun (WGS) entry which is preliminary data.</text>
</comment>
<evidence type="ECO:0000259" key="3">
    <source>
        <dbReference type="Pfam" id="PF01712"/>
    </source>
</evidence>
<organism evidence="4 5">
    <name type="scientific">endosymbiont of Escarpia spicata</name>
    <dbReference type="NCBI Taxonomy" id="2200908"/>
    <lineage>
        <taxon>Bacteria</taxon>
        <taxon>Pseudomonadati</taxon>
        <taxon>Pseudomonadota</taxon>
        <taxon>Gammaproteobacteria</taxon>
        <taxon>sulfur-oxidizing symbionts</taxon>
    </lineage>
</organism>
<feature type="domain" description="Deoxynucleoside kinase" evidence="3">
    <location>
        <begin position="16"/>
        <end position="206"/>
    </location>
</feature>
<dbReference type="SUPFAM" id="SSF52540">
    <property type="entry name" value="P-loop containing nucleoside triphosphate hydrolases"/>
    <property type="match status" value="1"/>
</dbReference>
<accession>A0A370DSQ1</accession>
<name>A0A370DSQ1_9GAMM</name>
<dbReference type="EMBL" id="QFXE01000002">
    <property type="protein sequence ID" value="RDH88194.1"/>
    <property type="molecule type" value="Genomic_DNA"/>
</dbReference>
<feature type="binding site" evidence="2">
    <location>
        <begin position="20"/>
        <end position="28"/>
    </location>
    <ligand>
        <name>ATP</name>
        <dbReference type="ChEBI" id="CHEBI:30616"/>
    </ligand>
</feature>
<dbReference type="InterPro" id="IPR027417">
    <property type="entry name" value="P-loop_NTPase"/>
</dbReference>
<dbReference type="PIRSF" id="PIRSF000705">
    <property type="entry name" value="DNK"/>
    <property type="match status" value="1"/>
</dbReference>
<dbReference type="Pfam" id="PF01712">
    <property type="entry name" value="dNK"/>
    <property type="match status" value="1"/>
</dbReference>
<evidence type="ECO:0000313" key="5">
    <source>
        <dbReference type="Proteomes" id="UP000254771"/>
    </source>
</evidence>
<dbReference type="Proteomes" id="UP000254771">
    <property type="component" value="Unassembled WGS sequence"/>
</dbReference>
<dbReference type="PANTHER" id="PTHR10513">
    <property type="entry name" value="DEOXYNUCLEOSIDE KINASE"/>
    <property type="match status" value="1"/>
</dbReference>
<keyword evidence="4" id="KW-0418">Kinase</keyword>
<sequence length="223" mass="26059">MVSKRSPESFSPPGFLVVEGPVGVGKTSLVRRLAEAFGGETLLEEAEENPFLDRFYRDRRQSAFPAQLFFLFQRSRQWNELQQGDMFRQRLIADFMLEKDRLFAEVNLEHEELLLYQQVYERLAMEAPKPDLVVYLQAPVETLMRRIRQRARPEEASMDPAYLQRLCDAYTDFFYHYDRSPLLIINAAEINPVESEADFQLLVEHICTADSGKRYLNPVPLLF</sequence>